<comment type="caution">
    <text evidence="2">The sequence shown here is derived from an EMBL/GenBank/DDBJ whole genome shotgun (WGS) entry which is preliminary data.</text>
</comment>
<feature type="domain" description="DUF6546" evidence="1">
    <location>
        <begin position="321"/>
        <end position="540"/>
    </location>
</feature>
<reference evidence="2" key="1">
    <citation type="submission" date="2020-10" db="EMBL/GenBank/DDBJ databases">
        <title>High-Quality Genome Resource of Clonostachys rosea strain S41 by Oxford Nanopore Long-Read Sequencing.</title>
        <authorList>
            <person name="Wang H."/>
        </authorList>
    </citation>
    <scope>NUCLEOTIDE SEQUENCE</scope>
    <source>
        <strain evidence="2">S41</strain>
    </source>
</reference>
<accession>A0A8H7KAU8</accession>
<protein>
    <recommendedName>
        <fullName evidence="1">DUF6546 domain-containing protein</fullName>
    </recommendedName>
</protein>
<organism evidence="2 3">
    <name type="scientific">Bionectria ochroleuca</name>
    <name type="common">Gliocladium roseum</name>
    <dbReference type="NCBI Taxonomy" id="29856"/>
    <lineage>
        <taxon>Eukaryota</taxon>
        <taxon>Fungi</taxon>
        <taxon>Dikarya</taxon>
        <taxon>Ascomycota</taxon>
        <taxon>Pezizomycotina</taxon>
        <taxon>Sordariomycetes</taxon>
        <taxon>Hypocreomycetidae</taxon>
        <taxon>Hypocreales</taxon>
        <taxon>Bionectriaceae</taxon>
        <taxon>Clonostachys</taxon>
    </lineage>
</organism>
<dbReference type="AlphaFoldDB" id="A0A8H7KAU8"/>
<dbReference type="EMBL" id="JADCTT010000010">
    <property type="protein sequence ID" value="KAF9747125.1"/>
    <property type="molecule type" value="Genomic_DNA"/>
</dbReference>
<gene>
    <name evidence="2" type="ORF">IM811_002459</name>
</gene>
<proteinExistence type="predicted"/>
<evidence type="ECO:0000259" key="1">
    <source>
        <dbReference type="Pfam" id="PF20183"/>
    </source>
</evidence>
<sequence length="568" mass="66250">MVRTRSMAKGESELCRSWYRLHNEVQDMILHTVLLDARANKYAANDSASGATPCHHISFLATVCLKWKVFFERNTFKQLVLVHSDLPVFQEVVERSPVRLAYVHYVILRIQLPEYNCDDCKEEEDQYTINRHHEIFSTSIRHLLKILSLWKPKMRGYAGRYTERSSQGLTLEIAISSPSDNQHMFFASRLEQDFPIRTSDDLNELKPLLLKYQDAKKRRDSNQSRGHSGNIMERYKGARRLYGTPLNLRPVRPVLPKAPIVTGLHLPRYTYRSIEVRSLARILRQSLVALKWIRFERCRARSYLDEMRFIDDCNKTLIPSLPLSLEQLHMGHRFIYTHSRPLKMVDCEEEELAKAMVSSQIGMRKLSRFSATSQISAIAFLDGLQSHRFGPGDDRVATISTRPRYRWNNLRQLCLKAKAFSMSDTKEIHHLLQLAVGAVPNIPKLQVMEIWGSSPNGIVHLFQYKVEQRQPTITWRCSEKQNLHLSRRIIDHWIGVIDHVHPELRSLEVIEKTFEESVKEIQVSRGRFIHKHLALRRLIFDAVSFAQLEAEIAKAMRLHRLHYLKGTY</sequence>
<dbReference type="Pfam" id="PF20183">
    <property type="entry name" value="DUF6546"/>
    <property type="match status" value="1"/>
</dbReference>
<dbReference type="Proteomes" id="UP000616885">
    <property type="component" value="Unassembled WGS sequence"/>
</dbReference>
<name>A0A8H7KAU8_BIOOC</name>
<evidence type="ECO:0000313" key="2">
    <source>
        <dbReference type="EMBL" id="KAF9747125.1"/>
    </source>
</evidence>
<dbReference type="InterPro" id="IPR046676">
    <property type="entry name" value="DUF6546"/>
</dbReference>
<evidence type="ECO:0000313" key="3">
    <source>
        <dbReference type="Proteomes" id="UP000616885"/>
    </source>
</evidence>